<dbReference type="Pfam" id="PF13480">
    <property type="entry name" value="Acetyltransf_6"/>
    <property type="match status" value="1"/>
</dbReference>
<dbReference type="SUPFAM" id="SSF55729">
    <property type="entry name" value="Acyl-CoA N-acyltransferases (Nat)"/>
    <property type="match status" value="1"/>
</dbReference>
<feature type="domain" description="BioF2-like acetyltransferase" evidence="1">
    <location>
        <begin position="158"/>
        <end position="302"/>
    </location>
</feature>
<dbReference type="Gene3D" id="3.40.630.30">
    <property type="match status" value="1"/>
</dbReference>
<evidence type="ECO:0000259" key="1">
    <source>
        <dbReference type="Pfam" id="PF13480"/>
    </source>
</evidence>
<keyword evidence="3" id="KW-1185">Reference proteome</keyword>
<dbReference type="Proteomes" id="UP001596086">
    <property type="component" value="Unassembled WGS sequence"/>
</dbReference>
<organism evidence="2 3">
    <name type="scientific">Massilia aerilata</name>
    <dbReference type="NCBI Taxonomy" id="453817"/>
    <lineage>
        <taxon>Bacteria</taxon>
        <taxon>Pseudomonadati</taxon>
        <taxon>Pseudomonadota</taxon>
        <taxon>Betaproteobacteria</taxon>
        <taxon>Burkholderiales</taxon>
        <taxon>Oxalobacteraceae</taxon>
        <taxon>Telluria group</taxon>
        <taxon>Massilia</taxon>
    </lineage>
</organism>
<dbReference type="InterPro" id="IPR038740">
    <property type="entry name" value="BioF2-like_GNAT_dom"/>
</dbReference>
<protein>
    <submittedName>
        <fullName evidence="2">GNAT family N-acetyltransferase</fullName>
    </submittedName>
</protein>
<evidence type="ECO:0000313" key="2">
    <source>
        <dbReference type="EMBL" id="MFC5552224.1"/>
    </source>
</evidence>
<dbReference type="EMBL" id="JBHSMZ010000026">
    <property type="protein sequence ID" value="MFC5552224.1"/>
    <property type="molecule type" value="Genomic_DNA"/>
</dbReference>
<accession>A0ABW0S586</accession>
<evidence type="ECO:0000313" key="3">
    <source>
        <dbReference type="Proteomes" id="UP001596086"/>
    </source>
</evidence>
<sequence>MAEGLDMPAEALARRGFVRAHTAAAWEQAYLPGNGWCGPLKVVRGAGAEVAFARKRASKLDLWALGGYYWPWRGVALEAGAGEQSLIGLADELTKRPCGAMLRMGPLIDGDTDTQDFVKLLCARGWRGLRQESGQVFELALPASMEALQAQVSGSLWKNIAYQRRRLEKQGAVTAERHRLSAAQAMPLLQRAALVEQASWVAQQGEEVKLMGAQNQAYWSQLAQHGDEPKVVLWLLSWGERDIAFSLHLEHGKTMCIVANGYDEALKASSPGSLLSLDIFRDAIARGMRLVDWGQGDSGYKQRWGAQPGARMVDMILFRPGLVGALGHRLLKKVLSSWEAL</sequence>
<gene>
    <name evidence="2" type="ORF">ACFPO9_27220</name>
</gene>
<proteinExistence type="predicted"/>
<comment type="caution">
    <text evidence="2">The sequence shown here is derived from an EMBL/GenBank/DDBJ whole genome shotgun (WGS) entry which is preliminary data.</text>
</comment>
<name>A0ABW0S586_9BURK</name>
<dbReference type="InterPro" id="IPR016181">
    <property type="entry name" value="Acyl_CoA_acyltransferase"/>
</dbReference>
<reference evidence="3" key="1">
    <citation type="journal article" date="2019" name="Int. J. Syst. Evol. Microbiol.">
        <title>The Global Catalogue of Microorganisms (GCM) 10K type strain sequencing project: providing services to taxonomists for standard genome sequencing and annotation.</title>
        <authorList>
            <consortium name="The Broad Institute Genomics Platform"/>
            <consortium name="The Broad Institute Genome Sequencing Center for Infectious Disease"/>
            <person name="Wu L."/>
            <person name="Ma J."/>
        </authorList>
    </citation>
    <scope>NUCLEOTIDE SEQUENCE [LARGE SCALE GENOMIC DNA]</scope>
    <source>
        <strain evidence="3">CGMCC 4.5798</strain>
    </source>
</reference>
<dbReference type="RefSeq" id="WP_379777475.1">
    <property type="nucleotide sequence ID" value="NZ_JBHSMZ010000026.1"/>
</dbReference>